<dbReference type="SUPFAM" id="SSF55874">
    <property type="entry name" value="ATPase domain of HSP90 chaperone/DNA topoisomerase II/histidine kinase"/>
    <property type="match status" value="1"/>
</dbReference>
<keyword evidence="3" id="KW-0808">Transferase</keyword>
<proteinExistence type="predicted"/>
<protein>
    <submittedName>
        <fullName evidence="3">Histidine kinase</fullName>
    </submittedName>
</protein>
<feature type="domain" description="Signal transduction histidine kinase internal region" evidence="2">
    <location>
        <begin position="149"/>
        <end position="227"/>
    </location>
</feature>
<dbReference type="InterPro" id="IPR036890">
    <property type="entry name" value="HATPase_C_sf"/>
</dbReference>
<name>A0AAU7BWG7_9FLAO</name>
<sequence>MKLNYLKIGLHFILWLILFIYPLASLNDQYLIYRNWLSLTSIFIAFYVNYFVLVEHFFLKNKKLQFYILNVFLIVILFILIGFIVGNAIFHPSLNGEPLREIRSGAMTTVQVILPIILSIGMCVALKVNAHLNKNKLLLQQIKQTQLNAEIKYLKYQVQPHFLFNTLNNIYALIDISPVKAKQSIHTMSKMMRYVLHDASNNKVPLVKEIEFLVRYIDLMQLRVSSNLTLEKNFPIVNQPIKIAPLILITFVENAFKHGIDAIKDSFITIDLTIEKDHINYSVINSSFPEKEKITDSGIGLENLKKRLDILYPNKFNLITKEENSTYSAQLTLKYKA</sequence>
<reference evidence="3" key="1">
    <citation type="submission" date="2024-05" db="EMBL/GenBank/DDBJ databases">
        <title>Pontimicrobium maritimus sp. nov., isolated form sea water.</title>
        <authorList>
            <person name="Muhammad N."/>
            <person name="Vuong T.Q."/>
            <person name="Han H.L."/>
            <person name="Kim S.-G."/>
        </authorList>
    </citation>
    <scope>NUCLEOTIDE SEQUENCE</scope>
    <source>
        <strain evidence="3">SW4</strain>
    </source>
</reference>
<organism evidence="3">
    <name type="scientific">Pontimicrobium sp. SW4</name>
    <dbReference type="NCBI Taxonomy" id="3153519"/>
    <lineage>
        <taxon>Bacteria</taxon>
        <taxon>Pseudomonadati</taxon>
        <taxon>Bacteroidota</taxon>
        <taxon>Flavobacteriia</taxon>
        <taxon>Flavobacteriales</taxon>
        <taxon>Flavobacteriaceae</taxon>
        <taxon>Pontimicrobium</taxon>
    </lineage>
</organism>
<feature type="transmembrane region" description="Helical" evidence="1">
    <location>
        <begin position="36"/>
        <end position="54"/>
    </location>
</feature>
<feature type="transmembrane region" description="Helical" evidence="1">
    <location>
        <begin position="110"/>
        <end position="130"/>
    </location>
</feature>
<dbReference type="GO" id="GO:0016020">
    <property type="term" value="C:membrane"/>
    <property type="evidence" value="ECO:0007669"/>
    <property type="project" value="InterPro"/>
</dbReference>
<feature type="transmembrane region" description="Helical" evidence="1">
    <location>
        <begin position="5"/>
        <end position="24"/>
    </location>
</feature>
<gene>
    <name evidence="3" type="ORF">ABGB03_06745</name>
</gene>
<dbReference type="PANTHER" id="PTHR34220">
    <property type="entry name" value="SENSOR HISTIDINE KINASE YPDA"/>
    <property type="match status" value="1"/>
</dbReference>
<dbReference type="PANTHER" id="PTHR34220:SF7">
    <property type="entry name" value="SENSOR HISTIDINE KINASE YPDA"/>
    <property type="match status" value="1"/>
</dbReference>
<dbReference type="InterPro" id="IPR010559">
    <property type="entry name" value="Sig_transdc_His_kin_internal"/>
</dbReference>
<dbReference type="EMBL" id="CP157199">
    <property type="protein sequence ID" value="XBG62601.1"/>
    <property type="molecule type" value="Genomic_DNA"/>
</dbReference>
<evidence type="ECO:0000313" key="3">
    <source>
        <dbReference type="EMBL" id="XBG62601.1"/>
    </source>
</evidence>
<accession>A0AAU7BWG7</accession>
<evidence type="ECO:0000259" key="2">
    <source>
        <dbReference type="Pfam" id="PF06580"/>
    </source>
</evidence>
<dbReference type="GO" id="GO:0000155">
    <property type="term" value="F:phosphorelay sensor kinase activity"/>
    <property type="evidence" value="ECO:0007669"/>
    <property type="project" value="InterPro"/>
</dbReference>
<dbReference type="AlphaFoldDB" id="A0AAU7BWG7"/>
<dbReference type="InterPro" id="IPR050640">
    <property type="entry name" value="Bact_2-comp_sensor_kinase"/>
</dbReference>
<dbReference type="RefSeq" id="WP_347925937.1">
    <property type="nucleotide sequence ID" value="NZ_CP157199.1"/>
</dbReference>
<feature type="transmembrane region" description="Helical" evidence="1">
    <location>
        <begin position="66"/>
        <end position="90"/>
    </location>
</feature>
<keyword evidence="1" id="KW-0472">Membrane</keyword>
<keyword evidence="3" id="KW-0418">Kinase</keyword>
<keyword evidence="1" id="KW-1133">Transmembrane helix</keyword>
<keyword evidence="1" id="KW-0812">Transmembrane</keyword>
<dbReference type="Pfam" id="PF06580">
    <property type="entry name" value="His_kinase"/>
    <property type="match status" value="1"/>
</dbReference>
<evidence type="ECO:0000256" key="1">
    <source>
        <dbReference type="SAM" id="Phobius"/>
    </source>
</evidence>